<evidence type="ECO:0000313" key="2">
    <source>
        <dbReference type="EMBL" id="KAG0019343.1"/>
    </source>
</evidence>
<proteinExistence type="predicted"/>
<sequence>MKSISITISIALMMGALALGSAAEVKSCRRSDQSKFEHVLLFSIDGLHQADLADYIAAKPKSTFAGLVDSGVEFTNADTSKPSDSFPGLVAQLTGGHPVTTGVWYDIWYDRSLYTPGSDCTGAPGTITTFTQLIDIDPKDINGGGGTNLTALPRILKDGKCEPLYPHQYPRVNNLFQIARSHGLVTAWADKHTAAYDIARGTDGQGLTELYAPEIASVPVEVNATIAYDTLHVNAFLNWIKGKDALGEKQIGIPSVFGGNFQAVNVAQKNVGTPSAALSQAIDFVDASLGKVVAALKAAGIYEESVIIVSAINGNSPRDMNEIKRVNPAILPAVLGNVSISYTLTHDAGMFFLANQSDTFKAASSAYANADTSEPGTLFDISEADIAVHGGFNFDDINVPLIVSSPLFKKQKMTEHVETTQIAPTILCLLDLDPNELEAVQIEGTKVLPIF</sequence>
<accession>A0A9P6MZS3</accession>
<feature type="signal peptide" evidence="1">
    <location>
        <begin position="1"/>
        <end position="22"/>
    </location>
</feature>
<dbReference type="Pfam" id="PF01663">
    <property type="entry name" value="Phosphodiest"/>
    <property type="match status" value="1"/>
</dbReference>
<dbReference type="AlphaFoldDB" id="A0A9P6MZS3"/>
<evidence type="ECO:0000256" key="1">
    <source>
        <dbReference type="SAM" id="SignalP"/>
    </source>
</evidence>
<keyword evidence="1" id="KW-0732">Signal</keyword>
<comment type="caution">
    <text evidence="2">The sequence shown here is derived from an EMBL/GenBank/DDBJ whole genome shotgun (WGS) entry which is preliminary data.</text>
</comment>
<gene>
    <name evidence="2" type="ORF">BGZ80_005962</name>
</gene>
<evidence type="ECO:0008006" key="4">
    <source>
        <dbReference type="Google" id="ProtNLM"/>
    </source>
</evidence>
<dbReference type="Proteomes" id="UP000703661">
    <property type="component" value="Unassembled WGS sequence"/>
</dbReference>
<protein>
    <recommendedName>
        <fullName evidence="4">Type i phosphodiesterase nucleotide pyrophosphatase</fullName>
    </recommendedName>
</protein>
<evidence type="ECO:0000313" key="3">
    <source>
        <dbReference type="Proteomes" id="UP000703661"/>
    </source>
</evidence>
<feature type="chain" id="PRO_5040242075" description="Type i phosphodiesterase nucleotide pyrophosphatase" evidence="1">
    <location>
        <begin position="23"/>
        <end position="451"/>
    </location>
</feature>
<dbReference type="Gene3D" id="3.40.720.10">
    <property type="entry name" value="Alkaline Phosphatase, subunit A"/>
    <property type="match status" value="1"/>
</dbReference>
<dbReference type="EMBL" id="JAAAID010000294">
    <property type="protein sequence ID" value="KAG0019343.1"/>
    <property type="molecule type" value="Genomic_DNA"/>
</dbReference>
<dbReference type="InterPro" id="IPR002591">
    <property type="entry name" value="Phosphodiest/P_Trfase"/>
</dbReference>
<dbReference type="InterPro" id="IPR017850">
    <property type="entry name" value="Alkaline_phosphatase_core_sf"/>
</dbReference>
<organism evidence="2 3">
    <name type="scientific">Entomortierella chlamydospora</name>
    <dbReference type="NCBI Taxonomy" id="101097"/>
    <lineage>
        <taxon>Eukaryota</taxon>
        <taxon>Fungi</taxon>
        <taxon>Fungi incertae sedis</taxon>
        <taxon>Mucoromycota</taxon>
        <taxon>Mortierellomycotina</taxon>
        <taxon>Mortierellomycetes</taxon>
        <taxon>Mortierellales</taxon>
        <taxon>Mortierellaceae</taxon>
        <taxon>Entomortierella</taxon>
    </lineage>
</organism>
<name>A0A9P6MZS3_9FUNG</name>
<reference evidence="2" key="1">
    <citation type="journal article" date="2020" name="Fungal Divers.">
        <title>Resolving the Mortierellaceae phylogeny through synthesis of multi-gene phylogenetics and phylogenomics.</title>
        <authorList>
            <person name="Vandepol N."/>
            <person name="Liber J."/>
            <person name="Desiro A."/>
            <person name="Na H."/>
            <person name="Kennedy M."/>
            <person name="Barry K."/>
            <person name="Grigoriev I.V."/>
            <person name="Miller A.N."/>
            <person name="O'Donnell K."/>
            <person name="Stajich J.E."/>
            <person name="Bonito G."/>
        </authorList>
    </citation>
    <scope>NUCLEOTIDE SEQUENCE</scope>
    <source>
        <strain evidence="2">NRRL 2769</strain>
    </source>
</reference>
<keyword evidence="3" id="KW-1185">Reference proteome</keyword>
<dbReference type="SUPFAM" id="SSF53649">
    <property type="entry name" value="Alkaline phosphatase-like"/>
    <property type="match status" value="1"/>
</dbReference>